<dbReference type="AlphaFoldDB" id="A0A5B0E825"/>
<comment type="caution">
    <text evidence="1">The sequence shown here is derived from an EMBL/GenBank/DDBJ whole genome shotgun (WGS) entry which is preliminary data.</text>
</comment>
<gene>
    <name evidence="1" type="ORF">FQ154_14160</name>
</gene>
<dbReference type="EMBL" id="VOBL01000016">
    <property type="protein sequence ID" value="KAA0975144.1"/>
    <property type="molecule type" value="Genomic_DNA"/>
</dbReference>
<evidence type="ECO:0000313" key="2">
    <source>
        <dbReference type="Proteomes" id="UP000323856"/>
    </source>
</evidence>
<dbReference type="OrthoDB" id="8225825at2"/>
<sequence length="132" mass="14577">MKARMGFRMTDKYYYEPIEAADLPALEAGRYAILHRLWDAVENPAGVTEPGVLDRAERHASELKMASVDVGVPGWQGELASPAVDLAWFAEKGFSIFAVLDGKGDPGPSWWLSIKDCFFGTRSATPPFRTLN</sequence>
<dbReference type="RefSeq" id="WP_149620227.1">
    <property type="nucleotide sequence ID" value="NZ_JBITUG010000017.1"/>
</dbReference>
<accession>A0A5B0E825</accession>
<organism evidence="1 2">
    <name type="scientific">Paeniglutamicibacter gangotriensis</name>
    <dbReference type="NCBI Taxonomy" id="254787"/>
    <lineage>
        <taxon>Bacteria</taxon>
        <taxon>Bacillati</taxon>
        <taxon>Actinomycetota</taxon>
        <taxon>Actinomycetes</taxon>
        <taxon>Micrococcales</taxon>
        <taxon>Micrococcaceae</taxon>
        <taxon>Paeniglutamicibacter</taxon>
    </lineage>
</organism>
<reference evidence="1 2" key="1">
    <citation type="submission" date="2019-07" db="EMBL/GenBank/DDBJ databases">
        <title>Analysis of the biochemical properties, biological activity and biotechnological potential of siderophores and biosurfactants produced by Antarctic psychrotolerant bacteria.</title>
        <authorList>
            <person name="Styczynski M."/>
            <person name="Krucon T."/>
            <person name="Decewicz P."/>
            <person name="Dziewit L."/>
        </authorList>
    </citation>
    <scope>NUCLEOTIDE SEQUENCE [LARGE SCALE GENOMIC DNA]</scope>
    <source>
        <strain evidence="1 2">ANT_H27</strain>
    </source>
</reference>
<proteinExistence type="predicted"/>
<evidence type="ECO:0000313" key="1">
    <source>
        <dbReference type="EMBL" id="KAA0975144.1"/>
    </source>
</evidence>
<name>A0A5B0E825_9MICC</name>
<dbReference type="Proteomes" id="UP000323856">
    <property type="component" value="Unassembled WGS sequence"/>
</dbReference>
<protein>
    <submittedName>
        <fullName evidence="1">Uncharacterized protein</fullName>
    </submittedName>
</protein>